<proteinExistence type="predicted"/>
<evidence type="ECO:0008006" key="4">
    <source>
        <dbReference type="Google" id="ProtNLM"/>
    </source>
</evidence>
<dbReference type="OrthoDB" id="279309at2"/>
<dbReference type="AlphaFoldDB" id="A0A5C5UT76"/>
<reference evidence="2 3" key="1">
    <citation type="submission" date="2019-02" db="EMBL/GenBank/DDBJ databases">
        <title>Deep-cultivation of Planctomycetes and their phenomic and genomic characterization uncovers novel biology.</title>
        <authorList>
            <person name="Wiegand S."/>
            <person name="Jogler M."/>
            <person name="Boedeker C."/>
            <person name="Pinto D."/>
            <person name="Vollmers J."/>
            <person name="Rivas-Marin E."/>
            <person name="Kohn T."/>
            <person name="Peeters S.H."/>
            <person name="Heuer A."/>
            <person name="Rast P."/>
            <person name="Oberbeckmann S."/>
            <person name="Bunk B."/>
            <person name="Jeske O."/>
            <person name="Meyerdierks A."/>
            <person name="Storesund J.E."/>
            <person name="Kallscheuer N."/>
            <person name="Luecker S."/>
            <person name="Lage O.M."/>
            <person name="Pohl T."/>
            <person name="Merkel B.J."/>
            <person name="Hornburger P."/>
            <person name="Mueller R.-W."/>
            <person name="Bruemmer F."/>
            <person name="Labrenz M."/>
            <person name="Spormann A.M."/>
            <person name="Op Den Camp H."/>
            <person name="Overmann J."/>
            <person name="Amann R."/>
            <person name="Jetten M.S.M."/>
            <person name="Mascher T."/>
            <person name="Medema M.H."/>
            <person name="Devos D.P."/>
            <person name="Kaster A.-K."/>
            <person name="Ovreas L."/>
            <person name="Rohde M."/>
            <person name="Galperin M.Y."/>
            <person name="Jogler C."/>
        </authorList>
    </citation>
    <scope>NUCLEOTIDE SEQUENCE [LARGE SCALE GENOMIC DNA]</scope>
    <source>
        <strain evidence="2 3">KOR34</strain>
    </source>
</reference>
<keyword evidence="3" id="KW-1185">Reference proteome</keyword>
<accession>A0A5C5UT76</accession>
<evidence type="ECO:0000313" key="3">
    <source>
        <dbReference type="Proteomes" id="UP000316714"/>
    </source>
</evidence>
<organism evidence="2 3">
    <name type="scientific">Posidoniimonas corsicana</name>
    <dbReference type="NCBI Taxonomy" id="1938618"/>
    <lineage>
        <taxon>Bacteria</taxon>
        <taxon>Pseudomonadati</taxon>
        <taxon>Planctomycetota</taxon>
        <taxon>Planctomycetia</taxon>
        <taxon>Pirellulales</taxon>
        <taxon>Lacipirellulaceae</taxon>
        <taxon>Posidoniimonas</taxon>
    </lineage>
</organism>
<gene>
    <name evidence="2" type="ORF">KOR34_51450</name>
</gene>
<dbReference type="EMBL" id="SIHJ01000007">
    <property type="protein sequence ID" value="TWT29591.1"/>
    <property type="molecule type" value="Genomic_DNA"/>
</dbReference>
<feature type="chain" id="PRO_5022937377" description="PEP-CTERM protein-sorting domain-containing protein" evidence="1">
    <location>
        <begin position="22"/>
        <end position="339"/>
    </location>
</feature>
<dbReference type="RefSeq" id="WP_146568948.1">
    <property type="nucleotide sequence ID" value="NZ_SIHJ01000007.1"/>
</dbReference>
<evidence type="ECO:0000313" key="2">
    <source>
        <dbReference type="EMBL" id="TWT29591.1"/>
    </source>
</evidence>
<keyword evidence="1" id="KW-0732">Signal</keyword>
<protein>
    <recommendedName>
        <fullName evidence="4">PEP-CTERM protein-sorting domain-containing protein</fullName>
    </recommendedName>
</protein>
<sequence length="339" mass="35560" precursor="true">MKKLATCLAIAAAAVSAPAAAQLISYEGFDYADGTDIGLGPGTDTGSGWSGEWVRNGSNGVENSLRAIGGGLGYTDANGNALRTSGNYGLVDFNGLAADDAGGTRNAQWYRNLDLSGFGATNMTEVVGVGGSYYQSFIGERRGVSDPLTVDTNNDSIPDQTAFSPNDYARNAHYTVVNGGRLGEIVQVGNNGDSTLDRWKVRAKNVPVDDAVSDIPFAYNQQFVVVKITVGNLDTMDPNFIPDLVEVWFNPVLTSEGLAGSPDLTKFVLDNSISPLDIAQTGVGLLAGNEGGGRRGAVMAFDELRVGLDWESVTPIVPEPCAAALLGLCGLATVARRRR</sequence>
<name>A0A5C5UT76_9BACT</name>
<dbReference type="Proteomes" id="UP000316714">
    <property type="component" value="Unassembled WGS sequence"/>
</dbReference>
<evidence type="ECO:0000256" key="1">
    <source>
        <dbReference type="SAM" id="SignalP"/>
    </source>
</evidence>
<comment type="caution">
    <text evidence="2">The sequence shown here is derived from an EMBL/GenBank/DDBJ whole genome shotgun (WGS) entry which is preliminary data.</text>
</comment>
<feature type="signal peptide" evidence="1">
    <location>
        <begin position="1"/>
        <end position="21"/>
    </location>
</feature>